<dbReference type="EMBL" id="CP045529">
    <property type="protein sequence ID" value="QFV00160.1"/>
    <property type="molecule type" value="Genomic_DNA"/>
</dbReference>
<evidence type="ECO:0000313" key="1">
    <source>
        <dbReference type="EMBL" id="QFV00160.1"/>
    </source>
</evidence>
<proteinExistence type="predicted"/>
<keyword evidence="2" id="KW-1185">Reference proteome</keyword>
<reference evidence="1 2" key="1">
    <citation type="submission" date="2019-10" db="EMBL/GenBank/DDBJ databases">
        <title>Genome sequence of Luteimicrobium xylanilyticum HY-24.</title>
        <authorList>
            <person name="Kim D.Y."/>
            <person name="Park H.-Y."/>
        </authorList>
    </citation>
    <scope>NUCLEOTIDE SEQUENCE [LARGE SCALE GENOMIC DNA]</scope>
    <source>
        <strain evidence="1 2">HY-24</strain>
    </source>
</reference>
<organism evidence="1 2">
    <name type="scientific">Luteimicrobium xylanilyticum</name>
    <dbReference type="NCBI Taxonomy" id="1133546"/>
    <lineage>
        <taxon>Bacteria</taxon>
        <taxon>Bacillati</taxon>
        <taxon>Actinomycetota</taxon>
        <taxon>Actinomycetes</taxon>
        <taxon>Micrococcales</taxon>
        <taxon>Luteimicrobium</taxon>
    </lineage>
</organism>
<accession>A0A5P9QFX8</accession>
<dbReference type="SUPFAM" id="SSF52540">
    <property type="entry name" value="P-loop containing nucleoside triphosphate hydrolases"/>
    <property type="match status" value="1"/>
</dbReference>
<gene>
    <name evidence="1" type="ORF">KDY119_03695</name>
</gene>
<evidence type="ECO:0008006" key="3">
    <source>
        <dbReference type="Google" id="ProtNLM"/>
    </source>
</evidence>
<dbReference type="InterPro" id="IPR052922">
    <property type="entry name" value="Cytidylate_Kinase-2"/>
</dbReference>
<dbReference type="InterPro" id="IPR027417">
    <property type="entry name" value="P-loop_NTPase"/>
</dbReference>
<dbReference type="RefSeq" id="WP_051137012.1">
    <property type="nucleotide sequence ID" value="NZ_BAABIH010000009.1"/>
</dbReference>
<dbReference type="PANTHER" id="PTHR37816">
    <property type="entry name" value="YALI0E33011P"/>
    <property type="match status" value="1"/>
</dbReference>
<dbReference type="KEGG" id="lxl:KDY119_03695"/>
<dbReference type="Gene3D" id="3.40.50.300">
    <property type="entry name" value="P-loop containing nucleotide triphosphate hydrolases"/>
    <property type="match status" value="1"/>
</dbReference>
<protein>
    <recommendedName>
        <fullName evidence="3">Adenylate kinase</fullName>
    </recommendedName>
</protein>
<dbReference type="AlphaFoldDB" id="A0A5P9QFX8"/>
<name>A0A5P9QFX8_9MICO</name>
<dbReference type="OrthoDB" id="3199600at2"/>
<sequence length="194" mass="22328">MPDVRTLGPRDDAVAAVGHVPARIAVAGVSGSGKTTLAQRIADRLGLPHTEIDGLFHGPGWTPRESFVDDVRAFLAQPAWVTEWQYREVRPLILERAELLVWLDLPTPVVMRQVVRRTVRRRRRRTVLWNGNQEPPLRTFFTDDEHIVRWAWSSRNSLRGLDERLAGEAPHLVVVRLRSRAQVEDWFQRLPRTI</sequence>
<dbReference type="Proteomes" id="UP000326702">
    <property type="component" value="Chromosome"/>
</dbReference>
<evidence type="ECO:0000313" key="2">
    <source>
        <dbReference type="Proteomes" id="UP000326702"/>
    </source>
</evidence>
<dbReference type="PANTHER" id="PTHR37816:SF1">
    <property type="entry name" value="TOXIN"/>
    <property type="match status" value="1"/>
</dbReference>